<dbReference type="Proteomes" id="UP000279029">
    <property type="component" value="Chromosome"/>
</dbReference>
<dbReference type="RefSeq" id="WP_125137668.1">
    <property type="nucleotide sequence ID" value="NZ_LR130778.1"/>
</dbReference>
<proteinExistence type="predicted"/>
<name>A0A3P7S9F1_9FIRM</name>
<dbReference type="KEGG" id="cbar:PATL70BA_2647"/>
<organism evidence="1 2">
    <name type="scientific">Petrocella atlantisensis</name>
    <dbReference type="NCBI Taxonomy" id="2173034"/>
    <lineage>
        <taxon>Bacteria</taxon>
        <taxon>Bacillati</taxon>
        <taxon>Bacillota</taxon>
        <taxon>Clostridia</taxon>
        <taxon>Lachnospirales</taxon>
        <taxon>Vallitaleaceae</taxon>
        <taxon>Petrocella</taxon>
    </lineage>
</organism>
<dbReference type="PANTHER" id="PTHR21485">
    <property type="entry name" value="HAD SUPERFAMILY MEMBERS CMAS AND KDSC"/>
    <property type="match status" value="1"/>
</dbReference>
<dbReference type="EMBL" id="LR130778">
    <property type="protein sequence ID" value="VDN48549.1"/>
    <property type="molecule type" value="Genomic_DNA"/>
</dbReference>
<accession>A0A3P7S9F1</accession>
<dbReference type="PANTHER" id="PTHR21485:SF6">
    <property type="entry name" value="N-ACYLNEURAMINATE CYTIDYLYLTRANSFERASE-RELATED"/>
    <property type="match status" value="1"/>
</dbReference>
<sequence>MKILFTICGRAGSKGLKNKNLKEFLGYPLPFYTISAIDLYLKNSPEIKADIVLNTDSEQLIKMFDDGIKKEIDVIKREQALGMDHIPKTAVILDCLKRMQIKYETNYDMVVDLDITSPLRRTRDIKNLIEKKHTYSTDVVFSVTNARRNPYFNMVRKSENGYERVMNSTFNTRQEAPDIYDMNASLYAYSPEFLESEKGLFEGYCEVIHMQDTAVLDIDHENDFELMQVVGKYLFDKEESFNEVRNNIRNISIK</sequence>
<dbReference type="OrthoDB" id="9805604at2"/>
<dbReference type="Gene3D" id="3.90.550.10">
    <property type="entry name" value="Spore Coat Polysaccharide Biosynthesis Protein SpsA, Chain A"/>
    <property type="match status" value="1"/>
</dbReference>
<gene>
    <name evidence="1" type="ORF">PATL70BA_2647</name>
</gene>
<protein>
    <submittedName>
        <fullName evidence="1">CMP-N-acetylneuraminic acid synthetase</fullName>
    </submittedName>
</protein>
<dbReference type="AlphaFoldDB" id="A0A3P7S9F1"/>
<dbReference type="InterPro" id="IPR003329">
    <property type="entry name" value="Cytidylyl_trans"/>
</dbReference>
<dbReference type="SUPFAM" id="SSF53448">
    <property type="entry name" value="Nucleotide-diphospho-sugar transferases"/>
    <property type="match status" value="1"/>
</dbReference>
<reference evidence="1 2" key="1">
    <citation type="submission" date="2018-09" db="EMBL/GenBank/DDBJ databases">
        <authorList>
            <person name="Postec A."/>
        </authorList>
    </citation>
    <scope>NUCLEOTIDE SEQUENCE [LARGE SCALE GENOMIC DNA]</scope>
    <source>
        <strain evidence="1">70B-A</strain>
    </source>
</reference>
<evidence type="ECO:0000313" key="2">
    <source>
        <dbReference type="Proteomes" id="UP000279029"/>
    </source>
</evidence>
<dbReference type="InterPro" id="IPR050793">
    <property type="entry name" value="CMP-NeuNAc_synthase"/>
</dbReference>
<dbReference type="GO" id="GO:0008781">
    <property type="term" value="F:N-acylneuraminate cytidylyltransferase activity"/>
    <property type="evidence" value="ECO:0007669"/>
    <property type="project" value="TreeGrafter"/>
</dbReference>
<dbReference type="InterPro" id="IPR029044">
    <property type="entry name" value="Nucleotide-diphossugar_trans"/>
</dbReference>
<keyword evidence="2" id="KW-1185">Reference proteome</keyword>
<dbReference type="Pfam" id="PF02348">
    <property type="entry name" value="CTP_transf_3"/>
    <property type="match status" value="1"/>
</dbReference>
<evidence type="ECO:0000313" key="1">
    <source>
        <dbReference type="EMBL" id="VDN48549.1"/>
    </source>
</evidence>